<evidence type="ECO:0000313" key="3">
    <source>
        <dbReference type="Proteomes" id="UP000247569"/>
    </source>
</evidence>
<evidence type="ECO:0000256" key="1">
    <source>
        <dbReference type="SAM" id="MobiDB-lite"/>
    </source>
</evidence>
<dbReference type="Pfam" id="PF13822">
    <property type="entry name" value="ACC_epsilon"/>
    <property type="match status" value="1"/>
</dbReference>
<organism evidence="2 3">
    <name type="scientific">Nocardia tenerifensis</name>
    <dbReference type="NCBI Taxonomy" id="228006"/>
    <lineage>
        <taxon>Bacteria</taxon>
        <taxon>Bacillati</taxon>
        <taxon>Actinomycetota</taxon>
        <taxon>Actinomycetes</taxon>
        <taxon>Mycobacteriales</taxon>
        <taxon>Nocardiaceae</taxon>
        <taxon>Nocardia</taxon>
    </lineage>
</organism>
<name>A0A318KH34_9NOCA</name>
<reference evidence="2 3" key="1">
    <citation type="submission" date="2018-05" db="EMBL/GenBank/DDBJ databases">
        <title>Genomic Encyclopedia of Type Strains, Phase IV (KMG-IV): sequencing the most valuable type-strain genomes for metagenomic binning, comparative biology and taxonomic classification.</title>
        <authorList>
            <person name="Goeker M."/>
        </authorList>
    </citation>
    <scope>NUCLEOTIDE SEQUENCE [LARGE SCALE GENOMIC DNA]</scope>
    <source>
        <strain evidence="2 3">DSM 44704</strain>
    </source>
</reference>
<keyword evidence="3" id="KW-1185">Reference proteome</keyword>
<dbReference type="AlphaFoldDB" id="A0A318KH34"/>
<dbReference type="Proteomes" id="UP000247569">
    <property type="component" value="Unassembled WGS sequence"/>
</dbReference>
<sequence length="106" mass="11484">MTIAAEHEVLSATEVDLGVDWLIEQFDSGEELVEDVAEPAAAPLFRVEKGNPTDEEIAVLACVFAAAAQAAANVQQAPPNRWGSRERKGNPAFTDYSFPEMSHLRA</sequence>
<dbReference type="GO" id="GO:0004658">
    <property type="term" value="F:propionyl-CoA carboxylase activity"/>
    <property type="evidence" value="ECO:0007669"/>
    <property type="project" value="InterPro"/>
</dbReference>
<evidence type="ECO:0000313" key="2">
    <source>
        <dbReference type="EMBL" id="PXX71572.1"/>
    </source>
</evidence>
<dbReference type="RefSeq" id="WP_040731216.1">
    <property type="nucleotide sequence ID" value="NZ_QJKF01000001.1"/>
</dbReference>
<comment type="caution">
    <text evidence="2">The sequence shown here is derived from an EMBL/GenBank/DDBJ whole genome shotgun (WGS) entry which is preliminary data.</text>
</comment>
<protein>
    <submittedName>
        <fullName evidence="2">Acyl-CoA carboxylase epsilon subunit-like protein</fullName>
    </submittedName>
</protein>
<proteinExistence type="predicted"/>
<accession>A0A318KH34</accession>
<dbReference type="EMBL" id="QJKF01000001">
    <property type="protein sequence ID" value="PXX71572.1"/>
    <property type="molecule type" value="Genomic_DNA"/>
</dbReference>
<feature type="region of interest" description="Disordered" evidence="1">
    <location>
        <begin position="76"/>
        <end position="106"/>
    </location>
</feature>
<dbReference type="InterPro" id="IPR032716">
    <property type="entry name" value="ACC_epsilon"/>
</dbReference>
<dbReference type="GO" id="GO:0003989">
    <property type="term" value="F:acetyl-CoA carboxylase activity"/>
    <property type="evidence" value="ECO:0007669"/>
    <property type="project" value="InterPro"/>
</dbReference>
<gene>
    <name evidence="2" type="ORF">DFR70_1011006</name>
</gene>